<dbReference type="AlphaFoldDB" id="A0A1D9MM29"/>
<comment type="pathway">
    <text evidence="1">Amino-acid degradation; L-proline degradation into L-glutamate; L-glutamate from L-proline: step 2/2.</text>
</comment>
<evidence type="ECO:0000256" key="8">
    <source>
        <dbReference type="RuleBase" id="RU003345"/>
    </source>
</evidence>
<feature type="compositionally biased region" description="Basic and acidic residues" evidence="9">
    <location>
        <begin position="470"/>
        <end position="490"/>
    </location>
</feature>
<dbReference type="InterPro" id="IPR016161">
    <property type="entry name" value="Ald_DH/histidinol_DH"/>
</dbReference>
<dbReference type="Gene3D" id="3.20.20.220">
    <property type="match status" value="1"/>
</dbReference>
<dbReference type="GO" id="GO:0004657">
    <property type="term" value="F:proline dehydrogenase activity"/>
    <property type="evidence" value="ECO:0007669"/>
    <property type="project" value="InterPro"/>
</dbReference>
<evidence type="ECO:0000256" key="1">
    <source>
        <dbReference type="ARBA" id="ARBA00004786"/>
    </source>
</evidence>
<dbReference type="PIRSF" id="PIRSF000197">
    <property type="entry name" value="Bifunct_PutA"/>
    <property type="match status" value="1"/>
</dbReference>
<dbReference type="EC" id="1.2.1.88" evidence="2"/>
<dbReference type="InterPro" id="IPR025703">
    <property type="entry name" value="Bifunct_PutA"/>
</dbReference>
<dbReference type="EMBL" id="CP017812">
    <property type="protein sequence ID" value="AOZ73223.1"/>
    <property type="molecule type" value="Genomic_DNA"/>
</dbReference>
<feature type="domain" description="Proline dehydrogenase" evidence="11">
    <location>
        <begin position="143"/>
        <end position="433"/>
    </location>
</feature>
<evidence type="ECO:0000256" key="4">
    <source>
        <dbReference type="ARBA" id="ARBA00023027"/>
    </source>
</evidence>
<dbReference type="InterPro" id="IPR050485">
    <property type="entry name" value="Proline_metab_enzyme"/>
</dbReference>
<dbReference type="InterPro" id="IPR016162">
    <property type="entry name" value="Ald_DH_N"/>
</dbReference>
<sequence>MGDPKPVAVDPKETASKEELYAIGEAACETAQRWVRASTNYPTDRAAQLLSDVLKDPAGLDYTVAFVDQVIRPEDPKIATKNLATLGKQNPKFLPWYLRNPARFGGMVAPLVPSVALPTARRVFRELVGDLVVDVTPDKLGPAIARLKSGGSRLNVNLLGEAVLGDREADKRLSETQRLLERDDIDYVSLKVSAVTGPHNAWAFDQTVDSAVEKLLPLYQYAASCTPKKFINLDMEEYRDLELTIAVFKRLLDREELLDLEAGIVLQAYLPDALAAMKDLQEWAAARRARGGARIKVRVVKGANLAMERVEAQSHDWPLTVCPSKEATDANYMRLLSWSMTPEHLENIRLGVAGHNLFTVAFAWEMAKKRGVTDLVELEMLAGMATAQAAAVRAEVGKLLLYVPVVRPEEYDVAISYLVRRLEENAAPENFMSNVFDLADNEAAFELEMNRFQTALELVNEPFVRRHRSQDRLDEAEAGKSVKADEREVDPNTPFANTADSDPALAKNLEWARQIAAKFEISQIGVKGWKDAIVPDEAKLDRILSAAGAAQVAWAQRSATERAEVLLRVAENLEAHRSELIEVAGAECGKTIDQADVEVSEAIDFAKYYAASAKTLESLPGVKFKPAKITAIVPPWNFPLAIPAGGILAALAAGSAAAFKPAREAGRCGAVIAELMWEAGVPKDLLPLLNLAERELGKQFLTDDRVERVILTGSSDTARLFRSWRPDLQILAETSGKNAIIVTPNADLDLAVKDVVNSAFGHAGQKCSAASLVILVGSVGTSKRFARQLVDAVRSLHVSYPWDLAAEMGPVIKAPTGKLLRGLTQLEPGQHWVVEPKQLDESGKLWSPGVRVGVEPGSEYHLTEYFGPILGVMRAETLEQAIEWQNATEFGLTAGLHSLDAEEINYWLNNVDAGNLYVNRGITGAIVQRQPFGGWKRSAIGSGTKAGGPSYLFALGDWEAQDLPHLEPLGDTPPVQGDLEQPVLARLWQAASPLLGDETRGFLRDCFTLDELAYRTEFGIGHDPSQIPTEKNVLRYLPLPVVIRVEDALDPQTSNRALAQIVRVVGAGLLVDSPLELSLAKPLPEAIKVAIEAEGVEVRVENEKDFVARMRGTDFAYDGRIRLLGGDRAKLAKELDGHIDVAIFAGPVSANGRVEILPFVHEQAVSVTNHRFGNRTPLSDQVQI</sequence>
<accession>A0A1D9MM29</accession>
<keyword evidence="13" id="KW-1185">Reference proteome</keyword>
<evidence type="ECO:0000259" key="10">
    <source>
        <dbReference type="Pfam" id="PF00171"/>
    </source>
</evidence>
<dbReference type="InterPro" id="IPR029041">
    <property type="entry name" value="FAD-linked_oxidoreductase-like"/>
</dbReference>
<evidence type="ECO:0000256" key="9">
    <source>
        <dbReference type="SAM" id="MobiDB-lite"/>
    </source>
</evidence>
<dbReference type="OrthoDB" id="9812625at2"/>
<dbReference type="InterPro" id="IPR015590">
    <property type="entry name" value="Aldehyde_DH_dom"/>
</dbReference>
<evidence type="ECO:0000313" key="12">
    <source>
        <dbReference type="EMBL" id="AOZ73223.1"/>
    </source>
</evidence>
<reference evidence="12 13" key="1">
    <citation type="submission" date="2016-10" db="EMBL/GenBank/DDBJ databases">
        <title>Actinomyces aegypiusis sp. nov., isolated from the Aegypius monachus in Qinghai Tibet Plateau China.</title>
        <authorList>
            <person name="Wang Y."/>
        </authorList>
    </citation>
    <scope>NUCLEOTIDE SEQUENCE [LARGE SCALE GENOMIC DNA]</scope>
    <source>
        <strain evidence="12 13">VUL4_3</strain>
    </source>
</reference>
<dbReference type="InterPro" id="IPR016163">
    <property type="entry name" value="Ald_DH_C"/>
</dbReference>
<feature type="active site" evidence="6">
    <location>
        <position position="767"/>
    </location>
</feature>
<protein>
    <recommendedName>
        <fullName evidence="2">L-glutamate gamma-semialdehyde dehydrogenase</fullName>
        <ecNumber evidence="2">1.2.1.88</ecNumber>
    </recommendedName>
</protein>
<dbReference type="PANTHER" id="PTHR42862:SF1">
    <property type="entry name" value="DELTA-1-PYRROLINE-5-CARBOXYLATE DEHYDROGENASE 2, ISOFORM A-RELATED"/>
    <property type="match status" value="1"/>
</dbReference>
<proteinExistence type="inferred from homology"/>
<dbReference type="Pfam" id="PF00171">
    <property type="entry name" value="Aldedh"/>
    <property type="match status" value="1"/>
</dbReference>
<organism evidence="12 13">
    <name type="scientific">Boudabousia tangfeifanii</name>
    <dbReference type="NCBI Taxonomy" id="1912795"/>
    <lineage>
        <taxon>Bacteria</taxon>
        <taxon>Bacillati</taxon>
        <taxon>Actinomycetota</taxon>
        <taxon>Actinomycetes</taxon>
        <taxon>Actinomycetales</taxon>
        <taxon>Actinomycetaceae</taxon>
        <taxon>Boudabousia</taxon>
    </lineage>
</organism>
<dbReference type="Pfam" id="PF01619">
    <property type="entry name" value="Pro_dh"/>
    <property type="match status" value="1"/>
</dbReference>
<keyword evidence="4" id="KW-0520">NAD</keyword>
<dbReference type="InterPro" id="IPR002872">
    <property type="entry name" value="Proline_DH_dom"/>
</dbReference>
<comment type="catalytic activity">
    <reaction evidence="5">
        <text>L-glutamate 5-semialdehyde + NAD(+) + H2O = L-glutamate + NADH + 2 H(+)</text>
        <dbReference type="Rhea" id="RHEA:30235"/>
        <dbReference type="ChEBI" id="CHEBI:15377"/>
        <dbReference type="ChEBI" id="CHEBI:15378"/>
        <dbReference type="ChEBI" id="CHEBI:29985"/>
        <dbReference type="ChEBI" id="CHEBI:57540"/>
        <dbReference type="ChEBI" id="CHEBI:57945"/>
        <dbReference type="ChEBI" id="CHEBI:58066"/>
        <dbReference type="EC" id="1.2.1.88"/>
    </reaction>
</comment>
<dbReference type="GO" id="GO:0010133">
    <property type="term" value="P:L-proline catabolic process to L-glutamate"/>
    <property type="evidence" value="ECO:0007669"/>
    <property type="project" value="InterPro"/>
</dbReference>
<name>A0A1D9MM29_9ACTO</name>
<dbReference type="Gene3D" id="3.40.309.10">
    <property type="entry name" value="Aldehyde Dehydrogenase, Chain A, domain 2"/>
    <property type="match status" value="1"/>
</dbReference>
<dbReference type="Gene3D" id="3.40.605.10">
    <property type="entry name" value="Aldehyde Dehydrogenase, Chain A, domain 1"/>
    <property type="match status" value="1"/>
</dbReference>
<dbReference type="PROSITE" id="PS00687">
    <property type="entry name" value="ALDEHYDE_DEHYDR_GLU"/>
    <property type="match status" value="1"/>
</dbReference>
<dbReference type="PROSITE" id="PS00070">
    <property type="entry name" value="ALDEHYDE_DEHYDR_CYS"/>
    <property type="match status" value="1"/>
</dbReference>
<dbReference type="PANTHER" id="PTHR42862">
    <property type="entry name" value="DELTA-1-PYRROLINE-5-CARBOXYLATE DEHYDROGENASE 1, ISOFORM A-RELATED"/>
    <property type="match status" value="1"/>
</dbReference>
<feature type="active site" evidence="6 7">
    <location>
        <position position="733"/>
    </location>
</feature>
<evidence type="ECO:0000256" key="3">
    <source>
        <dbReference type="ARBA" id="ARBA00023002"/>
    </source>
</evidence>
<evidence type="ECO:0000313" key="13">
    <source>
        <dbReference type="Proteomes" id="UP000176288"/>
    </source>
</evidence>
<keyword evidence="3 8" id="KW-0560">Oxidoreductase</keyword>
<feature type="region of interest" description="Disordered" evidence="9">
    <location>
        <begin position="469"/>
        <end position="501"/>
    </location>
</feature>
<evidence type="ECO:0000259" key="11">
    <source>
        <dbReference type="Pfam" id="PF01619"/>
    </source>
</evidence>
<dbReference type="GO" id="GO:0003700">
    <property type="term" value="F:DNA-binding transcription factor activity"/>
    <property type="evidence" value="ECO:0007669"/>
    <property type="project" value="InterPro"/>
</dbReference>
<evidence type="ECO:0000256" key="7">
    <source>
        <dbReference type="PROSITE-ProRule" id="PRU10007"/>
    </source>
</evidence>
<feature type="domain" description="Aldehyde dehydrogenase" evidence="10">
    <location>
        <begin position="536"/>
        <end position="945"/>
    </location>
</feature>
<evidence type="ECO:0000256" key="6">
    <source>
        <dbReference type="PIRSR" id="PIRSR000197-1"/>
    </source>
</evidence>
<dbReference type="GO" id="GO:0009898">
    <property type="term" value="C:cytoplasmic side of plasma membrane"/>
    <property type="evidence" value="ECO:0007669"/>
    <property type="project" value="TreeGrafter"/>
</dbReference>
<dbReference type="SUPFAM" id="SSF53720">
    <property type="entry name" value="ALDH-like"/>
    <property type="match status" value="1"/>
</dbReference>
<evidence type="ECO:0000256" key="2">
    <source>
        <dbReference type="ARBA" id="ARBA00012884"/>
    </source>
</evidence>
<comment type="similarity">
    <text evidence="8">Belongs to the aldehyde dehydrogenase family.</text>
</comment>
<dbReference type="InterPro" id="IPR016160">
    <property type="entry name" value="Ald_DH_CS_CYS"/>
</dbReference>
<dbReference type="STRING" id="1912795.BK816_07925"/>
<dbReference type="GO" id="GO:0003842">
    <property type="term" value="F:L-glutamate gamma-semialdehyde dehydrogenase activity"/>
    <property type="evidence" value="ECO:0007669"/>
    <property type="project" value="UniProtKB-EC"/>
</dbReference>
<dbReference type="SUPFAM" id="SSF51730">
    <property type="entry name" value="FAD-linked oxidoreductase"/>
    <property type="match status" value="1"/>
</dbReference>
<dbReference type="RefSeq" id="WP_071164686.1">
    <property type="nucleotide sequence ID" value="NZ_CP017812.1"/>
</dbReference>
<dbReference type="InterPro" id="IPR029510">
    <property type="entry name" value="Ald_DH_CS_GLU"/>
</dbReference>
<dbReference type="KEGG" id="avu:BK816_07925"/>
<gene>
    <name evidence="12" type="ORF">BK816_07925</name>
</gene>
<dbReference type="Proteomes" id="UP000176288">
    <property type="component" value="Chromosome"/>
</dbReference>
<evidence type="ECO:0000256" key="5">
    <source>
        <dbReference type="ARBA" id="ARBA00048142"/>
    </source>
</evidence>